<keyword evidence="1 2" id="KW-0500">Molybdenum</keyword>
<name>A0A543BSP1_9ACTN</name>
<keyword evidence="5" id="KW-1185">Reference proteome</keyword>
<reference evidence="4 5" key="1">
    <citation type="submission" date="2019-06" db="EMBL/GenBank/DDBJ databases">
        <title>Sequencing the genomes of 1000 actinobacteria strains.</title>
        <authorList>
            <person name="Klenk H.-P."/>
        </authorList>
    </citation>
    <scope>NUCLEOTIDE SEQUENCE [LARGE SCALE GENOMIC DNA]</scope>
    <source>
        <strain evidence="4 5">DSM 102200</strain>
    </source>
</reference>
<dbReference type="PROSITE" id="PS51866">
    <property type="entry name" value="MOP"/>
    <property type="match status" value="1"/>
</dbReference>
<evidence type="ECO:0000256" key="1">
    <source>
        <dbReference type="ARBA" id="ARBA00022505"/>
    </source>
</evidence>
<comment type="caution">
    <text evidence="4">The sequence shown here is derived from an EMBL/GenBank/DDBJ whole genome shotgun (WGS) entry which is preliminary data.</text>
</comment>
<proteinExistence type="predicted"/>
<dbReference type="GO" id="GO:0015689">
    <property type="term" value="P:molybdate ion transport"/>
    <property type="evidence" value="ECO:0007669"/>
    <property type="project" value="InterPro"/>
</dbReference>
<dbReference type="NCBIfam" id="TIGR00638">
    <property type="entry name" value="Mop"/>
    <property type="match status" value="1"/>
</dbReference>
<dbReference type="InterPro" id="IPR008995">
    <property type="entry name" value="Mo/tungstate-bd_C_term_dom"/>
</dbReference>
<dbReference type="Pfam" id="PF03459">
    <property type="entry name" value="TOBE"/>
    <property type="match status" value="1"/>
</dbReference>
<sequence>MMRLSARNQLRARITAITEGEATANVEMDAGGVRMVAAITVEAARELGLTEGSEVVAMIKASDVMLAVAD</sequence>
<dbReference type="RefSeq" id="WP_185792744.1">
    <property type="nucleotide sequence ID" value="NZ_VFOZ01000003.1"/>
</dbReference>
<evidence type="ECO:0000256" key="2">
    <source>
        <dbReference type="PROSITE-ProRule" id="PRU01213"/>
    </source>
</evidence>
<feature type="domain" description="Mop" evidence="3">
    <location>
        <begin position="3"/>
        <end position="68"/>
    </location>
</feature>
<dbReference type="Proteomes" id="UP000316096">
    <property type="component" value="Unassembled WGS sequence"/>
</dbReference>
<organism evidence="4 5">
    <name type="scientific">Actinoallomurus bryophytorum</name>
    <dbReference type="NCBI Taxonomy" id="1490222"/>
    <lineage>
        <taxon>Bacteria</taxon>
        <taxon>Bacillati</taxon>
        <taxon>Actinomycetota</taxon>
        <taxon>Actinomycetes</taxon>
        <taxon>Streptosporangiales</taxon>
        <taxon>Thermomonosporaceae</taxon>
        <taxon>Actinoallomurus</taxon>
    </lineage>
</organism>
<evidence type="ECO:0000259" key="3">
    <source>
        <dbReference type="PROSITE" id="PS51866"/>
    </source>
</evidence>
<protein>
    <submittedName>
        <fullName evidence="4">Molybdopterin-binding protein</fullName>
    </submittedName>
</protein>
<dbReference type="SUPFAM" id="SSF50331">
    <property type="entry name" value="MOP-like"/>
    <property type="match status" value="1"/>
</dbReference>
<dbReference type="Gene3D" id="2.40.50.100">
    <property type="match status" value="1"/>
</dbReference>
<dbReference type="EMBL" id="VFOZ01000003">
    <property type="protein sequence ID" value="TQL87863.1"/>
    <property type="molecule type" value="Genomic_DNA"/>
</dbReference>
<dbReference type="InterPro" id="IPR005116">
    <property type="entry name" value="Transp-assoc_OB_typ1"/>
</dbReference>
<evidence type="ECO:0000313" key="5">
    <source>
        <dbReference type="Proteomes" id="UP000316096"/>
    </source>
</evidence>
<accession>A0A543BSP1</accession>
<gene>
    <name evidence="4" type="ORF">FB559_8474</name>
</gene>
<evidence type="ECO:0000313" key="4">
    <source>
        <dbReference type="EMBL" id="TQL87863.1"/>
    </source>
</evidence>
<dbReference type="AlphaFoldDB" id="A0A543BSP1"/>
<dbReference type="InterPro" id="IPR004606">
    <property type="entry name" value="Mop_domain"/>
</dbReference>